<feature type="compositionally biased region" description="Polar residues" evidence="3">
    <location>
        <begin position="59"/>
        <end position="104"/>
    </location>
</feature>
<dbReference type="InterPro" id="IPR045180">
    <property type="entry name" value="La_dom_prot"/>
</dbReference>
<reference evidence="5" key="1">
    <citation type="journal article" date="2020" name="Stud. Mycol.">
        <title>101 Dothideomycetes genomes: a test case for predicting lifestyles and emergence of pathogens.</title>
        <authorList>
            <person name="Haridas S."/>
            <person name="Albert R."/>
            <person name="Binder M."/>
            <person name="Bloem J."/>
            <person name="Labutti K."/>
            <person name="Salamov A."/>
            <person name="Andreopoulos B."/>
            <person name="Baker S."/>
            <person name="Barry K."/>
            <person name="Bills G."/>
            <person name="Bluhm B."/>
            <person name="Cannon C."/>
            <person name="Castanera R."/>
            <person name="Culley D."/>
            <person name="Daum C."/>
            <person name="Ezra D."/>
            <person name="Gonzalez J."/>
            <person name="Henrissat B."/>
            <person name="Kuo A."/>
            <person name="Liang C."/>
            <person name="Lipzen A."/>
            <person name="Lutzoni F."/>
            <person name="Magnuson J."/>
            <person name="Mondo S."/>
            <person name="Nolan M."/>
            <person name="Ohm R."/>
            <person name="Pangilinan J."/>
            <person name="Park H.-J."/>
            <person name="Ramirez L."/>
            <person name="Alfaro M."/>
            <person name="Sun H."/>
            <person name="Tritt A."/>
            <person name="Yoshinaga Y."/>
            <person name="Zwiers L.-H."/>
            <person name="Turgeon B."/>
            <person name="Goodwin S."/>
            <person name="Spatafora J."/>
            <person name="Crous P."/>
            <person name="Grigoriev I."/>
        </authorList>
    </citation>
    <scope>NUCLEOTIDE SEQUENCE</scope>
    <source>
        <strain evidence="5">HMLAC05119</strain>
    </source>
</reference>
<feature type="compositionally biased region" description="Basic and acidic residues" evidence="3">
    <location>
        <begin position="274"/>
        <end position="290"/>
    </location>
</feature>
<dbReference type="AlphaFoldDB" id="A0A6A5QID5"/>
<dbReference type="InterPro" id="IPR006630">
    <property type="entry name" value="La_HTH"/>
</dbReference>
<feature type="compositionally biased region" description="Gly residues" evidence="3">
    <location>
        <begin position="527"/>
        <end position="536"/>
    </location>
</feature>
<dbReference type="GO" id="GO:0003723">
    <property type="term" value="F:RNA binding"/>
    <property type="evidence" value="ECO:0007669"/>
    <property type="project" value="UniProtKB-UniRule"/>
</dbReference>
<organism evidence="5 6">
    <name type="scientific">Ampelomyces quisqualis</name>
    <name type="common">Powdery mildew agent</name>
    <dbReference type="NCBI Taxonomy" id="50730"/>
    <lineage>
        <taxon>Eukaryota</taxon>
        <taxon>Fungi</taxon>
        <taxon>Dikarya</taxon>
        <taxon>Ascomycota</taxon>
        <taxon>Pezizomycotina</taxon>
        <taxon>Dothideomycetes</taxon>
        <taxon>Pleosporomycetidae</taxon>
        <taxon>Pleosporales</taxon>
        <taxon>Pleosporineae</taxon>
        <taxon>Phaeosphaeriaceae</taxon>
        <taxon>Ampelomyces</taxon>
    </lineage>
</organism>
<dbReference type="GO" id="GO:0005829">
    <property type="term" value="C:cytosol"/>
    <property type="evidence" value="ECO:0007669"/>
    <property type="project" value="TreeGrafter"/>
</dbReference>
<accession>A0A6A5QID5</accession>
<evidence type="ECO:0000259" key="4">
    <source>
        <dbReference type="PROSITE" id="PS50961"/>
    </source>
</evidence>
<dbReference type="Proteomes" id="UP000800096">
    <property type="component" value="Unassembled WGS sequence"/>
</dbReference>
<feature type="compositionally biased region" description="Basic and acidic residues" evidence="3">
    <location>
        <begin position="365"/>
        <end position="382"/>
    </location>
</feature>
<dbReference type="EMBL" id="ML979136">
    <property type="protein sequence ID" value="KAF1915159.1"/>
    <property type="molecule type" value="Genomic_DNA"/>
</dbReference>
<evidence type="ECO:0000313" key="6">
    <source>
        <dbReference type="Proteomes" id="UP000800096"/>
    </source>
</evidence>
<feature type="compositionally biased region" description="Polar residues" evidence="3">
    <location>
        <begin position="537"/>
        <end position="565"/>
    </location>
</feature>
<evidence type="ECO:0000256" key="2">
    <source>
        <dbReference type="PROSITE-ProRule" id="PRU00332"/>
    </source>
</evidence>
<dbReference type="Pfam" id="PF05383">
    <property type="entry name" value="La"/>
    <property type="match status" value="1"/>
</dbReference>
<gene>
    <name evidence="5" type="ORF">BDU57DRAFT_264160</name>
</gene>
<feature type="region of interest" description="Disordered" evidence="3">
    <location>
        <begin position="423"/>
        <end position="565"/>
    </location>
</feature>
<dbReference type="SMART" id="SM00715">
    <property type="entry name" value="LA"/>
    <property type="match status" value="1"/>
</dbReference>
<dbReference type="GO" id="GO:0045727">
    <property type="term" value="P:positive regulation of translation"/>
    <property type="evidence" value="ECO:0007669"/>
    <property type="project" value="TreeGrafter"/>
</dbReference>
<feature type="compositionally biased region" description="Basic and acidic residues" evidence="3">
    <location>
        <begin position="489"/>
        <end position="500"/>
    </location>
</feature>
<dbReference type="PANTHER" id="PTHR22792:SF132">
    <property type="entry name" value="LA-RELATED PROTEIN 1"/>
    <property type="match status" value="1"/>
</dbReference>
<keyword evidence="6" id="KW-1185">Reference proteome</keyword>
<dbReference type="PANTHER" id="PTHR22792">
    <property type="entry name" value="LUPUS LA PROTEIN-RELATED"/>
    <property type="match status" value="1"/>
</dbReference>
<feature type="region of interest" description="Disordered" evidence="3">
    <location>
        <begin position="1"/>
        <end position="403"/>
    </location>
</feature>
<dbReference type="InterPro" id="IPR036388">
    <property type="entry name" value="WH-like_DNA-bd_sf"/>
</dbReference>
<protein>
    <recommendedName>
        <fullName evidence="4">HTH La-type RNA-binding domain-containing protein</fullName>
    </recommendedName>
</protein>
<feature type="compositionally biased region" description="Polar residues" evidence="3">
    <location>
        <begin position="779"/>
        <end position="802"/>
    </location>
</feature>
<feature type="region of interest" description="Disordered" evidence="3">
    <location>
        <begin position="737"/>
        <end position="814"/>
    </location>
</feature>
<evidence type="ECO:0000256" key="1">
    <source>
        <dbReference type="ARBA" id="ARBA00022884"/>
    </source>
</evidence>
<name>A0A6A5QID5_AMPQU</name>
<feature type="compositionally biased region" description="Polar residues" evidence="3">
    <location>
        <begin position="112"/>
        <end position="133"/>
    </location>
</feature>
<feature type="compositionally biased region" description="Basic and acidic residues" evidence="3">
    <location>
        <begin position="134"/>
        <end position="146"/>
    </location>
</feature>
<evidence type="ECO:0000256" key="3">
    <source>
        <dbReference type="SAM" id="MobiDB-lite"/>
    </source>
</evidence>
<feature type="compositionally biased region" description="Basic and acidic residues" evidence="3">
    <location>
        <begin position="216"/>
        <end position="249"/>
    </location>
</feature>
<evidence type="ECO:0000313" key="5">
    <source>
        <dbReference type="EMBL" id="KAF1915159.1"/>
    </source>
</evidence>
<dbReference type="OrthoDB" id="340227at2759"/>
<feature type="compositionally biased region" description="Basic and acidic residues" evidence="3">
    <location>
        <begin position="452"/>
        <end position="467"/>
    </location>
</feature>
<dbReference type="InterPro" id="IPR036390">
    <property type="entry name" value="WH_DNA-bd_sf"/>
</dbReference>
<feature type="compositionally biased region" description="Polar residues" evidence="3">
    <location>
        <begin position="428"/>
        <end position="448"/>
    </location>
</feature>
<feature type="domain" description="HTH La-type RNA-binding" evidence="4">
    <location>
        <begin position="630"/>
        <end position="724"/>
    </location>
</feature>
<keyword evidence="1 2" id="KW-0694">RNA-binding</keyword>
<dbReference type="CDD" id="cd07323">
    <property type="entry name" value="LAM"/>
    <property type="match status" value="1"/>
</dbReference>
<dbReference type="Gene3D" id="1.10.10.10">
    <property type="entry name" value="Winged helix-like DNA-binding domain superfamily/Winged helix DNA-binding domain"/>
    <property type="match status" value="1"/>
</dbReference>
<sequence length="934" mass="100244">MSASTFSYAQAAKGMSTPMVQSKPASGAATPAKDAAPPHANGSVGSVPSWADDAESDSATEQASTVREAQPQASSTSAQPVHSVETSSISSPDLGASASSASTVTKDDDVSSLPNASSESTWDNKSQASTSVDKSAEPVEKTSEKVKKGKNTVVKSLQEAPLPAVNIWKKRADEQKSKSQKPTSPPLPNGVSNSSSKAPSKKSESDAQAHTATKPKSHDGDRGAHTRKDARADTDARKDSKKSFEKDAKSTNGALPLPPRRDQESWPTPETVINEDRKKAQEKGEKEQKESAAAGSHGKHEWVKVPYTPSVVFSTPLPNAANPRRGGRPGGRGGSQSSGRPTTYGANGTSQPEKDGSVPATTDGELTKRERADAAAHQEASPKVKRAGVAASPTFKDRVPATAEKSVKAMNSFVAEADFRPRTASAIPDSNQSLQQNGGYPRQYSSRSTKPRRGDMTYSGDRKKDGDVSPTKDNTFDDRHYSAGTQTDAHADSERRHSTYHEGPNGHQHKQGRYSSYSGGRERGRGGARAGRGSYGNGHQYSNGHVSVQSTPSFSLGPRSPTTFNPENTSFFAASQGKYARNGHRSQSVTTDQYRYPPYQAGPPVPPLQTYMYDYNMIQPPMSAVPYTPYVDQFALMSMITTQVEYYFSVDNLLKDMYLRRRMDSQGFVPLEFIAAFNRIKHLSSDIELIKLVCQQSSVVQYRTGEDGQDRLRRREGWEQWVLNMADRDIVAQNEGPKELRQPPVPHPSGFDLSNPSPWPMSATEPTGPYGHEAFPHLNGSSHGSAQDSAPVTDKLTNGSASEESRDVGSPKGQLIEASTTAVSTEPDSFFDAQIATLVILLHSSASPPLSPRTCSNSSIHSNKGVRAVSEGLITCHGKISGTNPSYSGTGSHGSVLSSGASQSFRPTFSRTYAIVLAQRPIMARSFDTLGLCA</sequence>
<dbReference type="GO" id="GO:0010494">
    <property type="term" value="C:cytoplasmic stress granule"/>
    <property type="evidence" value="ECO:0007669"/>
    <property type="project" value="TreeGrafter"/>
</dbReference>
<dbReference type="SUPFAM" id="SSF46785">
    <property type="entry name" value="Winged helix' DNA-binding domain"/>
    <property type="match status" value="1"/>
</dbReference>
<proteinExistence type="predicted"/>
<dbReference type="PROSITE" id="PS50961">
    <property type="entry name" value="HTH_LA"/>
    <property type="match status" value="1"/>
</dbReference>